<protein>
    <recommendedName>
        <fullName evidence="5 14">Coatomer subunit epsilon</fullName>
    </recommendedName>
</protein>
<evidence type="ECO:0000256" key="8">
    <source>
        <dbReference type="ARBA" id="ARBA00022892"/>
    </source>
</evidence>
<evidence type="ECO:0000256" key="3">
    <source>
        <dbReference type="ARBA" id="ARBA00008827"/>
    </source>
</evidence>
<evidence type="ECO:0000256" key="11">
    <source>
        <dbReference type="ARBA" id="ARBA00023136"/>
    </source>
</evidence>
<evidence type="ECO:0000256" key="12">
    <source>
        <dbReference type="ARBA" id="ARBA00023329"/>
    </source>
</evidence>
<evidence type="ECO:0000256" key="2">
    <source>
        <dbReference type="ARBA" id="ARBA00004347"/>
    </source>
</evidence>
<evidence type="ECO:0000256" key="10">
    <source>
        <dbReference type="ARBA" id="ARBA00023034"/>
    </source>
</evidence>
<comment type="function">
    <text evidence="13 14">The coatomer is a cytosolic protein complex that binds to dilysine motifs and reversibly associates with Golgi non-clathrin-coated vesicles, which further mediate biosynthetic protein transport from the ER, via the Golgi up to the trans Golgi network. The coatomer complex is required for budding from Golgi membranes, and is essential for the retrograde Golgi-to-ER transport of dilysine-tagged proteins.</text>
</comment>
<comment type="caution">
    <text evidence="15">The sequence shown here is derived from an EMBL/GenBank/DDBJ whole genome shotgun (WGS) entry which is preliminary data.</text>
</comment>
<dbReference type="Proteomes" id="UP001353858">
    <property type="component" value="Unassembled WGS sequence"/>
</dbReference>
<dbReference type="GO" id="GO:0000139">
    <property type="term" value="C:Golgi membrane"/>
    <property type="evidence" value="ECO:0007669"/>
    <property type="project" value="UniProtKB-SubCell"/>
</dbReference>
<dbReference type="InterPro" id="IPR019734">
    <property type="entry name" value="TPR_rpt"/>
</dbReference>
<comment type="similarity">
    <text evidence="3 14">Belongs to the COPE family.</text>
</comment>
<keyword evidence="7 14" id="KW-0963">Cytoplasm</keyword>
<dbReference type="Gene3D" id="1.25.40.10">
    <property type="entry name" value="Tetratricopeptide repeat domain"/>
    <property type="match status" value="1"/>
</dbReference>
<keyword evidence="9 14" id="KW-0653">Protein transport</keyword>
<dbReference type="InterPro" id="IPR006822">
    <property type="entry name" value="Coatomer_esu"/>
</dbReference>
<dbReference type="SMART" id="SM00028">
    <property type="entry name" value="TPR"/>
    <property type="match status" value="1"/>
</dbReference>
<dbReference type="GO" id="GO:0006888">
    <property type="term" value="P:endoplasmic reticulum to Golgi vesicle-mediated transport"/>
    <property type="evidence" value="ECO:0007669"/>
    <property type="project" value="TreeGrafter"/>
</dbReference>
<keyword evidence="6 14" id="KW-0813">Transport</keyword>
<dbReference type="PIRSF" id="PIRSF016478">
    <property type="entry name" value="Coatomer_esu"/>
    <property type="match status" value="1"/>
</dbReference>
<proteinExistence type="inferred from homology"/>
<dbReference type="GO" id="GO:0015031">
    <property type="term" value="P:protein transport"/>
    <property type="evidence" value="ECO:0007669"/>
    <property type="project" value="UniProtKB-UniRule"/>
</dbReference>
<accession>A0AAN7SA80</accession>
<evidence type="ECO:0000256" key="13">
    <source>
        <dbReference type="ARBA" id="ARBA00025582"/>
    </source>
</evidence>
<keyword evidence="12 14" id="KW-0968">Cytoplasmic vesicle</keyword>
<evidence type="ECO:0000313" key="15">
    <source>
        <dbReference type="EMBL" id="KAK4881386.1"/>
    </source>
</evidence>
<evidence type="ECO:0000256" key="5">
    <source>
        <dbReference type="ARBA" id="ARBA00015828"/>
    </source>
</evidence>
<evidence type="ECO:0000256" key="6">
    <source>
        <dbReference type="ARBA" id="ARBA00022448"/>
    </source>
</evidence>
<evidence type="ECO:0000256" key="7">
    <source>
        <dbReference type="ARBA" id="ARBA00022490"/>
    </source>
</evidence>
<dbReference type="Pfam" id="PF04733">
    <property type="entry name" value="Coatomer_E"/>
    <property type="match status" value="1"/>
</dbReference>
<dbReference type="GO" id="GO:0006890">
    <property type="term" value="P:retrograde vesicle-mediated transport, Golgi to endoplasmic reticulum"/>
    <property type="evidence" value="ECO:0007669"/>
    <property type="project" value="UniProtKB-UniRule"/>
</dbReference>
<dbReference type="PANTHER" id="PTHR10805">
    <property type="entry name" value="COATOMER SUBUNIT EPSILON"/>
    <property type="match status" value="1"/>
</dbReference>
<comment type="subcellular location">
    <subcellularLocation>
        <location evidence="2">Cytoplasmic vesicle</location>
        <location evidence="2">COPI-coated vesicle membrane</location>
        <topology evidence="2">Peripheral membrane protein</topology>
        <orientation evidence="2">Cytoplasmic side</orientation>
    </subcellularLocation>
    <subcellularLocation>
        <location evidence="1">Golgi apparatus membrane</location>
        <topology evidence="1">Peripheral membrane protein</topology>
        <orientation evidence="1">Cytoplasmic side</orientation>
    </subcellularLocation>
</comment>
<evidence type="ECO:0000256" key="14">
    <source>
        <dbReference type="PIRNR" id="PIRNR016478"/>
    </source>
</evidence>
<reference evidence="16" key="1">
    <citation type="submission" date="2023-01" db="EMBL/GenBank/DDBJ databases">
        <title>Key to firefly adult light organ development and bioluminescence: homeobox transcription factors regulate luciferase expression and transportation to peroxisome.</title>
        <authorList>
            <person name="Fu X."/>
        </authorList>
    </citation>
    <scope>NUCLEOTIDE SEQUENCE [LARGE SCALE GENOMIC DNA]</scope>
</reference>
<dbReference type="SUPFAM" id="SSF48452">
    <property type="entry name" value="TPR-like"/>
    <property type="match status" value="1"/>
</dbReference>
<name>A0AAN7SA80_9COLE</name>
<evidence type="ECO:0000256" key="9">
    <source>
        <dbReference type="ARBA" id="ARBA00022927"/>
    </source>
</evidence>
<comment type="subunit">
    <text evidence="4">Oligomeric complex that consists of at least the alpha, beta, beta', gamma, delta, epsilon and zeta subunits.</text>
</comment>
<dbReference type="GO" id="GO:0005198">
    <property type="term" value="F:structural molecule activity"/>
    <property type="evidence" value="ECO:0007669"/>
    <property type="project" value="UniProtKB-UniRule"/>
</dbReference>
<keyword evidence="11 14" id="KW-0472">Membrane</keyword>
<dbReference type="InterPro" id="IPR011990">
    <property type="entry name" value="TPR-like_helical_dom_sf"/>
</dbReference>
<sequence length="306" mass="34792">MSRQQQEIDELFDVKNYFYIGNYQQCINEAQKIKKPSTPEIAVDRDIFTYRAYMAQNKFLVVLDEIHGASPGRVQPLKLLAEYLSKKDRREDILQQVEQKLSGPAGDNDILVLVAATIYVHELNYEAAYRVLHTSESLEALAFTLDILLKLNRVDLAKKKLKEMQDKDDDATITQLAQAWVNVAMGGDKLQDAYYIYQELVDKYGSSPILLNGQAVTFIGQGKYEEAEAALQEALDKDSNYPDTLINLIVLSQQTGKAPEVVNRYLSQLKDKNSSHPFLVDLKHKEDEFERICRQFGPSNPNPVKA</sequence>
<dbReference type="PANTHER" id="PTHR10805:SF0">
    <property type="entry name" value="COATOMER SUBUNIT EPSILON"/>
    <property type="match status" value="1"/>
</dbReference>
<organism evidence="15 16">
    <name type="scientific">Aquatica leii</name>
    <dbReference type="NCBI Taxonomy" id="1421715"/>
    <lineage>
        <taxon>Eukaryota</taxon>
        <taxon>Metazoa</taxon>
        <taxon>Ecdysozoa</taxon>
        <taxon>Arthropoda</taxon>
        <taxon>Hexapoda</taxon>
        <taxon>Insecta</taxon>
        <taxon>Pterygota</taxon>
        <taxon>Neoptera</taxon>
        <taxon>Endopterygota</taxon>
        <taxon>Coleoptera</taxon>
        <taxon>Polyphaga</taxon>
        <taxon>Elateriformia</taxon>
        <taxon>Elateroidea</taxon>
        <taxon>Lampyridae</taxon>
        <taxon>Luciolinae</taxon>
        <taxon>Aquatica</taxon>
    </lineage>
</organism>
<keyword evidence="16" id="KW-1185">Reference proteome</keyword>
<dbReference type="FunFam" id="1.25.40.10:FF:000140">
    <property type="entry name" value="Coatomer subunit epsilon"/>
    <property type="match status" value="1"/>
</dbReference>
<dbReference type="GO" id="GO:0030126">
    <property type="term" value="C:COPI vesicle coat"/>
    <property type="evidence" value="ECO:0007669"/>
    <property type="project" value="TreeGrafter"/>
</dbReference>
<evidence type="ECO:0000256" key="1">
    <source>
        <dbReference type="ARBA" id="ARBA00004255"/>
    </source>
</evidence>
<evidence type="ECO:0000256" key="4">
    <source>
        <dbReference type="ARBA" id="ARBA00011775"/>
    </source>
</evidence>
<dbReference type="GO" id="GO:0006891">
    <property type="term" value="P:intra-Golgi vesicle-mediated transport"/>
    <property type="evidence" value="ECO:0007669"/>
    <property type="project" value="TreeGrafter"/>
</dbReference>
<keyword evidence="10 14" id="KW-0333">Golgi apparatus</keyword>
<evidence type="ECO:0000313" key="16">
    <source>
        <dbReference type="Proteomes" id="UP001353858"/>
    </source>
</evidence>
<dbReference type="AlphaFoldDB" id="A0AAN7SA80"/>
<dbReference type="EMBL" id="JARPUR010000002">
    <property type="protein sequence ID" value="KAK4881386.1"/>
    <property type="molecule type" value="Genomic_DNA"/>
</dbReference>
<keyword evidence="8 14" id="KW-0931">ER-Golgi transport</keyword>
<gene>
    <name evidence="15" type="ORF">RN001_004705</name>
</gene>